<feature type="chain" id="PRO_5045372257" description="DUF680 domain-containing protein" evidence="1">
    <location>
        <begin position="19"/>
        <end position="76"/>
    </location>
</feature>
<evidence type="ECO:0000313" key="2">
    <source>
        <dbReference type="EMBL" id="MDX8483319.1"/>
    </source>
</evidence>
<reference evidence="2 3" key="1">
    <citation type="submission" date="2023-08" db="EMBL/GenBank/DDBJ databases">
        <title>Implementing the SeqCode for naming new Mesorhizobium species isolated from Vachellia karroo root nodules.</title>
        <authorList>
            <person name="Van Lill M."/>
        </authorList>
    </citation>
    <scope>NUCLEOTIDE SEQUENCE [LARGE SCALE GENOMIC DNA]</scope>
    <source>
        <strain evidence="2 3">VK24D</strain>
    </source>
</reference>
<organism evidence="2 3">
    <name type="scientific">Mesorhizobium album</name>
    <dbReference type="NCBI Taxonomy" id="3072314"/>
    <lineage>
        <taxon>Bacteria</taxon>
        <taxon>Pseudomonadati</taxon>
        <taxon>Pseudomonadota</taxon>
        <taxon>Alphaproteobacteria</taxon>
        <taxon>Hyphomicrobiales</taxon>
        <taxon>Phyllobacteriaceae</taxon>
        <taxon>Mesorhizobium</taxon>
    </lineage>
</organism>
<dbReference type="RefSeq" id="WP_320291413.1">
    <property type="nucleotide sequence ID" value="NZ_JAVIIW010000080.1"/>
</dbReference>
<gene>
    <name evidence="2" type="ORF">RFN28_33455</name>
</gene>
<keyword evidence="3" id="KW-1185">Reference proteome</keyword>
<dbReference type="Proteomes" id="UP001287059">
    <property type="component" value="Unassembled WGS sequence"/>
</dbReference>
<accession>A0ABU4Y8R4</accession>
<protein>
    <recommendedName>
        <fullName evidence="4">DUF680 domain-containing protein</fullName>
    </recommendedName>
</protein>
<name>A0ABU4Y8R4_9HYPH</name>
<keyword evidence="1" id="KW-0732">Signal</keyword>
<sequence length="76" mass="8138">MKIMLSAVSALLFTLAFAQGAEAKRKVLATETRCNTEKHQPLLDQKATGGIVPSTGLTAKTAEPGQAYPPALWIHF</sequence>
<comment type="caution">
    <text evidence="2">The sequence shown here is derived from an EMBL/GenBank/DDBJ whole genome shotgun (WGS) entry which is preliminary data.</text>
</comment>
<dbReference type="EMBL" id="JAVIIW010000080">
    <property type="protein sequence ID" value="MDX8483319.1"/>
    <property type="molecule type" value="Genomic_DNA"/>
</dbReference>
<proteinExistence type="predicted"/>
<feature type="signal peptide" evidence="1">
    <location>
        <begin position="1"/>
        <end position="18"/>
    </location>
</feature>
<evidence type="ECO:0000256" key="1">
    <source>
        <dbReference type="SAM" id="SignalP"/>
    </source>
</evidence>
<evidence type="ECO:0000313" key="3">
    <source>
        <dbReference type="Proteomes" id="UP001287059"/>
    </source>
</evidence>
<evidence type="ECO:0008006" key="4">
    <source>
        <dbReference type="Google" id="ProtNLM"/>
    </source>
</evidence>